<protein>
    <submittedName>
        <fullName evidence="3">Uncharacterized protein</fullName>
    </submittedName>
</protein>
<keyword evidence="2" id="KW-0472">Membrane</keyword>
<keyword evidence="2" id="KW-0812">Transmembrane</keyword>
<feature type="transmembrane region" description="Helical" evidence="2">
    <location>
        <begin position="70"/>
        <end position="95"/>
    </location>
</feature>
<name>A0ABU0GIZ7_9CELL</name>
<keyword evidence="2" id="KW-1133">Transmembrane helix</keyword>
<evidence type="ECO:0000313" key="3">
    <source>
        <dbReference type="EMBL" id="MDQ0425033.1"/>
    </source>
</evidence>
<evidence type="ECO:0000313" key="4">
    <source>
        <dbReference type="Proteomes" id="UP001240250"/>
    </source>
</evidence>
<gene>
    <name evidence="3" type="ORF">JO380_001414</name>
</gene>
<accession>A0ABU0GIZ7</accession>
<feature type="transmembrane region" description="Helical" evidence="2">
    <location>
        <begin position="101"/>
        <end position="124"/>
    </location>
</feature>
<comment type="caution">
    <text evidence="3">The sequence shown here is derived from an EMBL/GenBank/DDBJ whole genome shotgun (WGS) entry which is preliminary data.</text>
</comment>
<evidence type="ECO:0000256" key="2">
    <source>
        <dbReference type="SAM" id="Phobius"/>
    </source>
</evidence>
<proteinExistence type="predicted"/>
<dbReference type="EMBL" id="JAUSVM010000001">
    <property type="protein sequence ID" value="MDQ0425033.1"/>
    <property type="molecule type" value="Genomic_DNA"/>
</dbReference>
<evidence type="ECO:0000256" key="1">
    <source>
        <dbReference type="SAM" id="MobiDB-lite"/>
    </source>
</evidence>
<keyword evidence="4" id="KW-1185">Reference proteome</keyword>
<reference evidence="3 4" key="1">
    <citation type="submission" date="2023-07" db="EMBL/GenBank/DDBJ databases">
        <title>Sequencing the genomes of 1000 actinobacteria strains.</title>
        <authorList>
            <person name="Klenk H.-P."/>
        </authorList>
    </citation>
    <scope>NUCLEOTIDE SEQUENCE [LARGE SCALE GENOMIC DNA]</scope>
    <source>
        <strain evidence="3 4">DSM 14785</strain>
    </source>
</reference>
<dbReference type="RefSeq" id="WP_070318511.1">
    <property type="nucleotide sequence ID" value="NZ_JAUSVM010000001.1"/>
</dbReference>
<sequence>MTEPTPTDAPADGTPPTADASRTADAPRPADAPQRTGTACLEIHVLPWRRRTRMVDFGPIGGIPSVDDDVLGPVVATLFTVLGILFTVVVVGSVVLVLLELWVLLALAVLLLLARFVGLLPWVVDPATGGPRERYRWLPNAVRRVRALNGGGRVRVRWSWVG</sequence>
<organism evidence="3 4">
    <name type="scientific">Cellulomonas iranensis</name>
    <dbReference type="NCBI Taxonomy" id="76862"/>
    <lineage>
        <taxon>Bacteria</taxon>
        <taxon>Bacillati</taxon>
        <taxon>Actinomycetota</taxon>
        <taxon>Actinomycetes</taxon>
        <taxon>Micrococcales</taxon>
        <taxon>Cellulomonadaceae</taxon>
        <taxon>Cellulomonas</taxon>
    </lineage>
</organism>
<feature type="region of interest" description="Disordered" evidence="1">
    <location>
        <begin position="1"/>
        <end position="35"/>
    </location>
</feature>
<dbReference type="Proteomes" id="UP001240250">
    <property type="component" value="Unassembled WGS sequence"/>
</dbReference>